<feature type="transmembrane region" description="Helical" evidence="8">
    <location>
        <begin position="436"/>
        <end position="456"/>
    </location>
</feature>
<comment type="subcellular location">
    <subcellularLocation>
        <location evidence="1">Membrane</location>
        <topology evidence="1">Multi-pass membrane protein</topology>
    </subcellularLocation>
</comment>
<evidence type="ECO:0000256" key="4">
    <source>
        <dbReference type="ARBA" id="ARBA00022692"/>
    </source>
</evidence>
<feature type="transmembrane region" description="Helical" evidence="8">
    <location>
        <begin position="338"/>
        <end position="357"/>
    </location>
</feature>
<feature type="transmembrane region" description="Helical" evidence="8">
    <location>
        <begin position="300"/>
        <end position="318"/>
    </location>
</feature>
<dbReference type="Proteomes" id="UP000028828">
    <property type="component" value="Unassembled WGS sequence"/>
</dbReference>
<keyword evidence="5 8" id="KW-1133">Transmembrane helix</keyword>
<dbReference type="OrthoDB" id="754047at2759"/>
<gene>
    <name evidence="9" type="ORF">TGP89_266366</name>
</gene>
<dbReference type="PANTHER" id="PTHR31585">
    <property type="entry name" value="FOLATE-BIOPTERIN TRANSPORTER 1, CHLOROPLASTIC"/>
    <property type="match status" value="1"/>
</dbReference>
<dbReference type="VEuPathDB" id="ToxoDB:TGP89_266366"/>
<dbReference type="NCBIfam" id="TIGR00788">
    <property type="entry name" value="fbt"/>
    <property type="match status" value="1"/>
</dbReference>
<feature type="region of interest" description="Disordered" evidence="7">
    <location>
        <begin position="800"/>
        <end position="882"/>
    </location>
</feature>
<feature type="transmembrane region" description="Helical" evidence="8">
    <location>
        <begin position="369"/>
        <end position="389"/>
    </location>
</feature>
<feature type="compositionally biased region" description="Polar residues" evidence="7">
    <location>
        <begin position="708"/>
        <end position="724"/>
    </location>
</feature>
<dbReference type="PANTHER" id="PTHR31585:SF51">
    <property type="entry name" value="TRANSPORTER, PUTATIVE-RELATED"/>
    <property type="match status" value="1"/>
</dbReference>
<feature type="region of interest" description="Disordered" evidence="7">
    <location>
        <begin position="761"/>
        <end position="782"/>
    </location>
</feature>
<sequence length="994" mass="106684">MSLSCCLSANPVAALAAICFGRGRSASCRGGSEARLRMRYCTCSQASSESCQEASGNSMLTAESKGESEKHPGLLRSCLGSMFQGKKSAGQALPSVSTADVEEGDSLHGVAAGAETVGESSAESTSSRPNVCASCGGVVASAGETLILVPPLEIDNEEECVDEQRRKKTCQETCFDRVEYINPMNLFRFAARVRRHVGSPFFLLLLSVFGGVRGILYGLTHRSLLPYLKSIGQDAATYQGIDALGTVIWGMMGVVGTVSDSIPLGGYHKRYYMLVANIVGVCGVALLACCPAHLVAENVWIVGLAMFLICTQMSTLVLMCSGKYSEMMEKNPEMKADIVTFVFMCWMVGNLVGTSIVGPISDAVGTQPLYYLALPIAAQSVIPIVFGFLPEEKVKFRVLTNKLLGHKRFFLMALAIGVAATGVVAITMAFPGSSVVMIPYCSLVSVVLIVLCLLCLPPKLAKCNMYLFLWGLFNVSVSGALDYFYTASPKCLPDGPHFDYTYYATYISVVSTLANWAGIWVFHSFLSDWTFRHVFWLSIAVRAVASLFDYIMVLRLNVYIGIPDKFMYLFGDAIILNLVNTLNHMPGYILTSRLCPSGLESTAYAVMDGMSHLGWNFSKQFGVFATELAGIETGENSPGGCDFTNLGNLTLITQFALPLLAIPLSFLLLPNSSMSERVRQDLHEAADADKTDEGKNNRELNRVISESTRCSATDRGSTTTSVAETVTPPTGVCTPGGASAVSENGEGVSLEVEDDNLFFKPTGGDGLQDDADAPRRSYGGSSHDRRMRFVRIRRGEADMRTVSQSSSEVEAVVDDGEAKAPPSKAIEGGCSEGGHWSRGLREHRHVEGSQRGGAPPRVRSFGHPRSRSTASKATVGDEGMDGKGCIKARQEREISGSGRCAYWAVSGGEDSLRVEAAWRSEVVRPQPPNSPGIFACSSPLSGEKAEEDGEGMLPLGLRRGGSYFLAKGGILDFACDHEVGADSPTNSALPVFSE</sequence>
<dbReference type="InterPro" id="IPR004324">
    <property type="entry name" value="FBT"/>
</dbReference>
<dbReference type="InterPro" id="IPR036259">
    <property type="entry name" value="MFS_trans_sf"/>
</dbReference>
<accession>A0A086JE60</accession>
<proteinExistence type="inferred from homology"/>
<dbReference type="EMBL" id="AEYI02002059">
    <property type="protein sequence ID" value="KFG30428.1"/>
    <property type="molecule type" value="Genomic_DNA"/>
</dbReference>
<evidence type="ECO:0000256" key="6">
    <source>
        <dbReference type="ARBA" id="ARBA00023136"/>
    </source>
</evidence>
<keyword evidence="6 8" id="KW-0472">Membrane</keyword>
<evidence type="ECO:0000256" key="7">
    <source>
        <dbReference type="SAM" id="MobiDB-lite"/>
    </source>
</evidence>
<dbReference type="GO" id="GO:0016020">
    <property type="term" value="C:membrane"/>
    <property type="evidence" value="ECO:0007669"/>
    <property type="project" value="UniProtKB-SubCell"/>
</dbReference>
<feature type="transmembrane region" description="Helical" evidence="8">
    <location>
        <begin position="468"/>
        <end position="488"/>
    </location>
</feature>
<keyword evidence="4 8" id="KW-0812">Transmembrane</keyword>
<evidence type="ECO:0000313" key="9">
    <source>
        <dbReference type="EMBL" id="KFG30428.1"/>
    </source>
</evidence>
<feature type="compositionally biased region" description="Low complexity" evidence="7">
    <location>
        <begin position="725"/>
        <end position="737"/>
    </location>
</feature>
<dbReference type="SUPFAM" id="SSF103473">
    <property type="entry name" value="MFS general substrate transporter"/>
    <property type="match status" value="1"/>
</dbReference>
<feature type="transmembrane region" description="Helical" evidence="8">
    <location>
        <begin position="271"/>
        <end position="294"/>
    </location>
</feature>
<protein>
    <submittedName>
        <fullName evidence="9">BT1 family protein</fullName>
    </submittedName>
</protein>
<reference evidence="9 10" key="1">
    <citation type="submission" date="2014-03" db="EMBL/GenBank/DDBJ databases">
        <authorList>
            <person name="Sibley D."/>
            <person name="Venepally P."/>
            <person name="Karamycheva S."/>
            <person name="Hadjithomas M."/>
            <person name="Khan A."/>
            <person name="Brunk B."/>
            <person name="Roos D."/>
            <person name="Caler E."/>
            <person name="Lorenzi H."/>
        </authorList>
    </citation>
    <scope>NUCLEOTIDE SEQUENCE [LARGE SCALE GENOMIC DNA]</scope>
    <source>
        <strain evidence="10">p89</strain>
    </source>
</reference>
<organism evidence="9 10">
    <name type="scientific">Toxoplasma gondii p89</name>
    <dbReference type="NCBI Taxonomy" id="943119"/>
    <lineage>
        <taxon>Eukaryota</taxon>
        <taxon>Sar</taxon>
        <taxon>Alveolata</taxon>
        <taxon>Apicomplexa</taxon>
        <taxon>Conoidasida</taxon>
        <taxon>Coccidia</taxon>
        <taxon>Eucoccidiorida</taxon>
        <taxon>Eimeriorina</taxon>
        <taxon>Sarcocystidae</taxon>
        <taxon>Toxoplasma</taxon>
    </lineage>
</organism>
<dbReference type="Pfam" id="PF03092">
    <property type="entry name" value="BT1"/>
    <property type="match status" value="1"/>
</dbReference>
<evidence type="ECO:0000256" key="5">
    <source>
        <dbReference type="ARBA" id="ARBA00022989"/>
    </source>
</evidence>
<comment type="similarity">
    <text evidence="2">Belongs to the major facilitator superfamily. Folate-biopterin transporter (TC 2.A.71) family.</text>
</comment>
<feature type="transmembrane region" description="Helical" evidence="8">
    <location>
        <begin position="201"/>
        <end position="219"/>
    </location>
</feature>
<evidence type="ECO:0000256" key="3">
    <source>
        <dbReference type="ARBA" id="ARBA00022448"/>
    </source>
</evidence>
<dbReference type="AlphaFoldDB" id="A0A086JE60"/>
<evidence type="ECO:0000256" key="8">
    <source>
        <dbReference type="SAM" id="Phobius"/>
    </source>
</evidence>
<evidence type="ECO:0000313" key="10">
    <source>
        <dbReference type="Proteomes" id="UP000028828"/>
    </source>
</evidence>
<dbReference type="Gene3D" id="1.20.1250.20">
    <property type="entry name" value="MFS general substrate transporter like domains"/>
    <property type="match status" value="1"/>
</dbReference>
<feature type="transmembrane region" description="Helical" evidence="8">
    <location>
        <begin position="409"/>
        <end position="430"/>
    </location>
</feature>
<name>A0A086JE60_TOXGO</name>
<comment type="caution">
    <text evidence="9">The sequence shown here is derived from an EMBL/GenBank/DDBJ whole genome shotgun (WGS) entry which is preliminary data.</text>
</comment>
<feature type="region of interest" description="Disordered" evidence="7">
    <location>
        <begin position="708"/>
        <end position="743"/>
    </location>
</feature>
<evidence type="ECO:0000256" key="2">
    <source>
        <dbReference type="ARBA" id="ARBA00007015"/>
    </source>
</evidence>
<evidence type="ECO:0000256" key="1">
    <source>
        <dbReference type="ARBA" id="ARBA00004141"/>
    </source>
</evidence>
<feature type="transmembrane region" description="Helical" evidence="8">
    <location>
        <begin position="500"/>
        <end position="522"/>
    </location>
</feature>
<feature type="transmembrane region" description="Helical" evidence="8">
    <location>
        <begin position="534"/>
        <end position="560"/>
    </location>
</feature>
<dbReference type="InterPro" id="IPR039309">
    <property type="entry name" value="BT1"/>
</dbReference>
<keyword evidence="3" id="KW-0813">Transport</keyword>